<comment type="caution">
    <text evidence="3">The sequence shown here is derived from an EMBL/GenBank/DDBJ whole genome shotgun (WGS) entry which is preliminary data.</text>
</comment>
<accession>A0ABP8W9Q1</accession>
<gene>
    <name evidence="3" type="ORF">GCM10025780_33840</name>
</gene>
<reference evidence="4" key="1">
    <citation type="journal article" date="2019" name="Int. J. Syst. Evol. Microbiol.">
        <title>The Global Catalogue of Microorganisms (GCM) 10K type strain sequencing project: providing services to taxonomists for standard genome sequencing and annotation.</title>
        <authorList>
            <consortium name="The Broad Institute Genomics Platform"/>
            <consortium name="The Broad Institute Genome Sequencing Center for Infectious Disease"/>
            <person name="Wu L."/>
            <person name="Ma J."/>
        </authorList>
    </citation>
    <scope>NUCLEOTIDE SEQUENCE [LARGE SCALE GENOMIC DNA]</scope>
    <source>
        <strain evidence="4">JCM 18956</strain>
    </source>
</reference>
<feature type="transmembrane region" description="Helical" evidence="2">
    <location>
        <begin position="73"/>
        <end position="93"/>
    </location>
</feature>
<keyword evidence="2" id="KW-0472">Membrane</keyword>
<evidence type="ECO:0000313" key="3">
    <source>
        <dbReference type="EMBL" id="GAA4684844.1"/>
    </source>
</evidence>
<name>A0ABP8W9Q1_9MICO</name>
<evidence type="ECO:0000313" key="4">
    <source>
        <dbReference type="Proteomes" id="UP001501295"/>
    </source>
</evidence>
<feature type="transmembrane region" description="Helical" evidence="2">
    <location>
        <begin position="128"/>
        <end position="153"/>
    </location>
</feature>
<feature type="region of interest" description="Disordered" evidence="1">
    <location>
        <begin position="1"/>
        <end position="42"/>
    </location>
</feature>
<keyword evidence="2" id="KW-1133">Transmembrane helix</keyword>
<proteinExistence type="predicted"/>
<protein>
    <recommendedName>
        <fullName evidence="5">DUF4190 domain-containing protein</fullName>
    </recommendedName>
</protein>
<evidence type="ECO:0000256" key="1">
    <source>
        <dbReference type="SAM" id="MobiDB-lite"/>
    </source>
</evidence>
<keyword evidence="4" id="KW-1185">Reference proteome</keyword>
<evidence type="ECO:0008006" key="5">
    <source>
        <dbReference type="Google" id="ProtNLM"/>
    </source>
</evidence>
<sequence length="157" mass="15887">MALAGKGPRDWSPNSAAGHSADERGMRGGGPRGPVAPQPLPYNPPPVPPYGSSFSGSASFTVQMAPRPVTNGLAVASLVLGIVSAALALIPLVGPFLCWLPALLAIIFGCIGIGTANRIGGYRKSSAVWGIICGLLPIPITVFGLLVFSGLVAGTSR</sequence>
<keyword evidence="2" id="KW-0812">Transmembrane</keyword>
<organism evidence="3 4">
    <name type="scientific">Frondihabitans cladoniiphilus</name>
    <dbReference type="NCBI Taxonomy" id="715785"/>
    <lineage>
        <taxon>Bacteria</taxon>
        <taxon>Bacillati</taxon>
        <taxon>Actinomycetota</taxon>
        <taxon>Actinomycetes</taxon>
        <taxon>Micrococcales</taxon>
        <taxon>Microbacteriaceae</taxon>
        <taxon>Frondihabitans</taxon>
    </lineage>
</organism>
<dbReference type="EMBL" id="BAABLM010000010">
    <property type="protein sequence ID" value="GAA4684844.1"/>
    <property type="molecule type" value="Genomic_DNA"/>
</dbReference>
<dbReference type="Proteomes" id="UP001501295">
    <property type="component" value="Unassembled WGS sequence"/>
</dbReference>
<feature type="transmembrane region" description="Helical" evidence="2">
    <location>
        <begin position="99"/>
        <end position="116"/>
    </location>
</feature>
<evidence type="ECO:0000256" key="2">
    <source>
        <dbReference type="SAM" id="Phobius"/>
    </source>
</evidence>